<gene>
    <name evidence="1" type="ordered locus">LFE_1359</name>
</gene>
<dbReference type="AlphaFoldDB" id="I0IP43"/>
<protein>
    <recommendedName>
        <fullName evidence="3">DUF4399 domain-containing protein</fullName>
    </recommendedName>
</protein>
<accession>I0IP43</accession>
<proteinExistence type="predicted"/>
<evidence type="ECO:0000313" key="2">
    <source>
        <dbReference type="Proteomes" id="UP000007382"/>
    </source>
</evidence>
<name>I0IP43_LEPFC</name>
<dbReference type="HOGENOM" id="CLU_2105943_0_0_0"/>
<evidence type="ECO:0008006" key="3">
    <source>
        <dbReference type="Google" id="ProtNLM"/>
    </source>
</evidence>
<organism evidence="1 2">
    <name type="scientific">Leptospirillum ferrooxidans (strain C2-3)</name>
    <dbReference type="NCBI Taxonomy" id="1162668"/>
    <lineage>
        <taxon>Bacteria</taxon>
        <taxon>Pseudomonadati</taxon>
        <taxon>Nitrospirota</taxon>
        <taxon>Nitrospiria</taxon>
        <taxon>Nitrospirales</taxon>
        <taxon>Nitrospiraceae</taxon>
        <taxon>Leptospirillum</taxon>
    </lineage>
</organism>
<dbReference type="KEGG" id="lfc:LFE_1359"/>
<dbReference type="OrthoDB" id="531568at2"/>
<dbReference type="EMBL" id="AP012342">
    <property type="protein sequence ID" value="BAM07042.1"/>
    <property type="molecule type" value="Genomic_DNA"/>
</dbReference>
<dbReference type="Pfam" id="PF17957">
    <property type="entry name" value="Big_7"/>
    <property type="match status" value="1"/>
</dbReference>
<evidence type="ECO:0000313" key="1">
    <source>
        <dbReference type="EMBL" id="BAM07042.1"/>
    </source>
</evidence>
<reference evidence="2" key="2">
    <citation type="submission" date="2012-03" db="EMBL/GenBank/DDBJ databases">
        <title>The complete genome sequence of the pioneer microbe on fresh volcanic deposit, Leptospirillum ferrooxidans strain C2-3.</title>
        <authorList>
            <person name="Fujimura R."/>
            <person name="Sato Y."/>
            <person name="Nishizawa T."/>
            <person name="Nanba K."/>
            <person name="Oshima K."/>
            <person name="Hattori M."/>
            <person name="Kamijo T."/>
            <person name="Ohta H."/>
        </authorList>
    </citation>
    <scope>NUCLEOTIDE SEQUENCE [LARGE SCALE GENOMIC DNA]</scope>
    <source>
        <strain evidence="2">C2-3</strain>
    </source>
</reference>
<keyword evidence="2" id="KW-1185">Reference proteome</keyword>
<dbReference type="RefSeq" id="WP_014449530.1">
    <property type="nucleotide sequence ID" value="NC_017094.1"/>
</dbReference>
<dbReference type="Proteomes" id="UP000007382">
    <property type="component" value="Chromosome"/>
</dbReference>
<sequence length="108" mass="11996">MNRWLGRIIMGASVLVFCGAAWEKPVVEIISPKNGAVVGKHVMVKYAFHHEWRADHVHVFIDGNFLKSTHQNPLALTLGKGVHTIMLRAATVHHNLLKARGSIDVTVK</sequence>
<reference evidence="1 2" key="1">
    <citation type="journal article" date="2012" name="J. Bacteriol.">
        <title>Complete Genome Sequence of Leptospirillum ferrooxidans Strain C2-3, Isolated from a Fresh Volcanic Ash Deposit on the Island of Miyake, Japan.</title>
        <authorList>
            <person name="Fujimura R."/>
            <person name="Sato Y."/>
            <person name="Nishizawa T."/>
            <person name="Oshima K."/>
            <person name="Kim S.-W."/>
            <person name="Hattori M."/>
            <person name="Kamijo T."/>
            <person name="Ohta H."/>
        </authorList>
    </citation>
    <scope>NUCLEOTIDE SEQUENCE [LARGE SCALE GENOMIC DNA]</scope>
    <source>
        <strain evidence="1 2">C2-3</strain>
    </source>
</reference>
<dbReference type="PATRIC" id="fig|1162668.3.peg.1606"/>